<dbReference type="InterPro" id="IPR013022">
    <property type="entry name" value="Xyl_isomerase-like_TIM-brl"/>
</dbReference>
<dbReference type="Pfam" id="PF01261">
    <property type="entry name" value="AP_endonuc_2"/>
    <property type="match status" value="1"/>
</dbReference>
<dbReference type="OrthoDB" id="7245925at2"/>
<dbReference type="PANTHER" id="PTHR12110:SF53">
    <property type="entry name" value="BLR5974 PROTEIN"/>
    <property type="match status" value="1"/>
</dbReference>
<dbReference type="AlphaFoldDB" id="A0A0F5PVZ3"/>
<evidence type="ECO:0000313" key="2">
    <source>
        <dbReference type="EMBL" id="KKC32862.1"/>
    </source>
</evidence>
<dbReference type="RefSeq" id="WP_046171157.1">
    <property type="nucleotide sequence ID" value="NZ_FOMB01000025.1"/>
</dbReference>
<proteinExistence type="predicted"/>
<organism evidence="3 5">
    <name type="scientific">Devosia psychrophila</name>
    <dbReference type="NCBI Taxonomy" id="728005"/>
    <lineage>
        <taxon>Bacteria</taxon>
        <taxon>Pseudomonadati</taxon>
        <taxon>Pseudomonadota</taxon>
        <taxon>Alphaproteobacteria</taxon>
        <taxon>Hyphomicrobiales</taxon>
        <taxon>Devosiaceae</taxon>
        <taxon>Devosia</taxon>
    </lineage>
</organism>
<evidence type="ECO:0000313" key="5">
    <source>
        <dbReference type="Proteomes" id="UP000182258"/>
    </source>
</evidence>
<dbReference type="GO" id="GO:0016853">
    <property type="term" value="F:isomerase activity"/>
    <property type="evidence" value="ECO:0007669"/>
    <property type="project" value="UniProtKB-KW"/>
</dbReference>
<dbReference type="PANTHER" id="PTHR12110">
    <property type="entry name" value="HYDROXYPYRUVATE ISOMERASE"/>
    <property type="match status" value="1"/>
</dbReference>
<protein>
    <submittedName>
        <fullName evidence="2 3">Sugar phosphate isomerase</fullName>
    </submittedName>
</protein>
<keyword evidence="3" id="KW-0413">Isomerase</keyword>
<dbReference type="SUPFAM" id="SSF51658">
    <property type="entry name" value="Xylose isomerase-like"/>
    <property type="match status" value="1"/>
</dbReference>
<keyword evidence="4" id="KW-1185">Reference proteome</keyword>
<name>A0A0F5PVZ3_9HYPH</name>
<reference evidence="2 4" key="1">
    <citation type="submission" date="2015-03" db="EMBL/GenBank/DDBJ databases">
        <authorList>
            <person name="Lepp D."/>
            <person name="Hassan Y.I."/>
            <person name="Li X.-Z."/>
            <person name="Zhou T."/>
        </authorList>
    </citation>
    <scope>NUCLEOTIDE SEQUENCE [LARGE SCALE GENOMIC DNA]</scope>
    <source>
        <strain evidence="2 4">Cr7-05</strain>
    </source>
</reference>
<dbReference type="EMBL" id="LAPV01000125">
    <property type="protein sequence ID" value="KKC32862.1"/>
    <property type="molecule type" value="Genomic_DNA"/>
</dbReference>
<sequence>MTDLPILGAAMTLKDVEINRNWLLEMPRDLELQDFVPAEVLAGDWQSVVDEARRLLDGHRGRLGMHGPFMGLNVASADPDIRAVVAKRMDQALDVAAALDVTQIVIHSPYSTWMHNNLDNWPEQRQRVFELTHQTLDAAVKRAEDQGCVFVLENIEDKDPADRRKLIESFNSPALALSIDTGHAAYAFGSTGAPPVDYYVLDAAEQLQHVHLQDADGYADRHWPVGHGNLNWRAIFGRLANISSNPRLIIEIRDKSLIQASAAHLAALGLAQ</sequence>
<dbReference type="InterPro" id="IPR050312">
    <property type="entry name" value="IolE/XylAMocC-like"/>
</dbReference>
<dbReference type="EMBL" id="FOMB01000025">
    <property type="protein sequence ID" value="SFD16456.1"/>
    <property type="molecule type" value="Genomic_DNA"/>
</dbReference>
<reference evidence="3 5" key="2">
    <citation type="submission" date="2016-10" db="EMBL/GenBank/DDBJ databases">
        <authorList>
            <person name="de Groot N.N."/>
        </authorList>
    </citation>
    <scope>NUCLEOTIDE SEQUENCE [LARGE SCALE GENOMIC DNA]</scope>
    <source>
        <strain evidence="3 5">CGMCC 1.10210</strain>
    </source>
</reference>
<dbReference type="Gene3D" id="3.20.20.150">
    <property type="entry name" value="Divalent-metal-dependent TIM barrel enzymes"/>
    <property type="match status" value="1"/>
</dbReference>
<gene>
    <name evidence="3" type="ORF">SAMN04488059_1258</name>
    <name evidence="2" type="ORF">WH91_11505</name>
</gene>
<dbReference type="STRING" id="728005.SAMN04488059_1258"/>
<dbReference type="Proteomes" id="UP000033519">
    <property type="component" value="Unassembled WGS sequence"/>
</dbReference>
<dbReference type="PATRIC" id="fig|728005.3.peg.436"/>
<accession>A0A0F5PVZ3</accession>
<dbReference type="InterPro" id="IPR036237">
    <property type="entry name" value="Xyl_isomerase-like_sf"/>
</dbReference>
<evidence type="ECO:0000313" key="4">
    <source>
        <dbReference type="Proteomes" id="UP000033519"/>
    </source>
</evidence>
<feature type="domain" description="Xylose isomerase-like TIM barrel" evidence="1">
    <location>
        <begin position="47"/>
        <end position="265"/>
    </location>
</feature>
<evidence type="ECO:0000313" key="3">
    <source>
        <dbReference type="EMBL" id="SFD16456.1"/>
    </source>
</evidence>
<dbReference type="Proteomes" id="UP000182258">
    <property type="component" value="Unassembled WGS sequence"/>
</dbReference>
<evidence type="ECO:0000259" key="1">
    <source>
        <dbReference type="Pfam" id="PF01261"/>
    </source>
</evidence>